<protein>
    <recommendedName>
        <fullName evidence="2">Myb/SANT-like domain-containing protein</fullName>
    </recommendedName>
</protein>
<dbReference type="PANTHER" id="PTHR31704">
    <property type="entry name" value="MYB/SANT-LIKE DNA-BINDING DOMAIN PROTEIN-RELATED"/>
    <property type="match status" value="1"/>
</dbReference>
<dbReference type="InParanoid" id="A0A7J7D8R5"/>
<evidence type="ECO:0000256" key="1">
    <source>
        <dbReference type="SAM" id="MobiDB-lite"/>
    </source>
</evidence>
<evidence type="ECO:0000313" key="4">
    <source>
        <dbReference type="Proteomes" id="UP000593562"/>
    </source>
</evidence>
<dbReference type="Proteomes" id="UP000593562">
    <property type="component" value="Unassembled WGS sequence"/>
</dbReference>
<sequence>MTLHLCLHLNFVVHHCSPVELRVRPSLVHNTTRKGKGIVVDADFDLIKWDIVNTKMFLDMLSKWKKKNMGMLKWDKIADEFKKVSGYTCTAQKLKSKHDNLKQNWQLFNRLMTVETGLGFNFETGKVEATDDWWTARIQENPNVKKFCNNGLPLRQEQAKLWGGNTATGDDCISPAIANESGCGSTFDDDCYTPQPVQADLENIPEEISTGTSPVKARTPYQHSTSIGKGRKRKKVVEEINDLNLKNCV</sequence>
<dbReference type="EMBL" id="JAAARO010000009">
    <property type="protein sequence ID" value="KAF5742737.1"/>
    <property type="molecule type" value="Genomic_DNA"/>
</dbReference>
<feature type="region of interest" description="Disordered" evidence="1">
    <location>
        <begin position="208"/>
        <end position="230"/>
    </location>
</feature>
<comment type="caution">
    <text evidence="3">The sequence shown here is derived from an EMBL/GenBank/DDBJ whole genome shotgun (WGS) entry which is preliminary data.</text>
</comment>
<dbReference type="PANTHER" id="PTHR31704:SF37">
    <property type="entry name" value="HEAT SHOCK PROTEIN"/>
    <property type="match status" value="1"/>
</dbReference>
<evidence type="ECO:0000259" key="2">
    <source>
        <dbReference type="Pfam" id="PF12776"/>
    </source>
</evidence>
<name>A0A7J7D8R5_TRIWF</name>
<evidence type="ECO:0000313" key="3">
    <source>
        <dbReference type="EMBL" id="KAF5742737.1"/>
    </source>
</evidence>
<proteinExistence type="predicted"/>
<reference evidence="3 4" key="1">
    <citation type="journal article" date="2020" name="Nat. Commun.">
        <title>Genome of Tripterygium wilfordii and identification of cytochrome P450 involved in triptolide biosynthesis.</title>
        <authorList>
            <person name="Tu L."/>
            <person name="Su P."/>
            <person name="Zhang Z."/>
            <person name="Gao L."/>
            <person name="Wang J."/>
            <person name="Hu T."/>
            <person name="Zhou J."/>
            <person name="Zhang Y."/>
            <person name="Zhao Y."/>
            <person name="Liu Y."/>
            <person name="Song Y."/>
            <person name="Tong Y."/>
            <person name="Lu Y."/>
            <person name="Yang J."/>
            <person name="Xu C."/>
            <person name="Jia M."/>
            <person name="Peters R.J."/>
            <person name="Huang L."/>
            <person name="Gao W."/>
        </authorList>
    </citation>
    <scope>NUCLEOTIDE SEQUENCE [LARGE SCALE GENOMIC DNA]</scope>
    <source>
        <strain evidence="4">cv. XIE 37</strain>
        <tissue evidence="3">Leaf</tissue>
    </source>
</reference>
<feature type="domain" description="Myb/SANT-like" evidence="2">
    <location>
        <begin position="49"/>
        <end position="135"/>
    </location>
</feature>
<accession>A0A7J7D8R5</accession>
<organism evidence="3 4">
    <name type="scientific">Tripterygium wilfordii</name>
    <name type="common">Thunder God vine</name>
    <dbReference type="NCBI Taxonomy" id="458696"/>
    <lineage>
        <taxon>Eukaryota</taxon>
        <taxon>Viridiplantae</taxon>
        <taxon>Streptophyta</taxon>
        <taxon>Embryophyta</taxon>
        <taxon>Tracheophyta</taxon>
        <taxon>Spermatophyta</taxon>
        <taxon>Magnoliopsida</taxon>
        <taxon>eudicotyledons</taxon>
        <taxon>Gunneridae</taxon>
        <taxon>Pentapetalae</taxon>
        <taxon>rosids</taxon>
        <taxon>fabids</taxon>
        <taxon>Celastrales</taxon>
        <taxon>Celastraceae</taxon>
        <taxon>Tripterygium</taxon>
    </lineage>
</organism>
<dbReference type="InterPro" id="IPR024752">
    <property type="entry name" value="Myb/SANT-like_dom"/>
</dbReference>
<dbReference type="AlphaFoldDB" id="A0A7J7D8R5"/>
<dbReference type="OrthoDB" id="4955136at2759"/>
<dbReference type="Pfam" id="PF12776">
    <property type="entry name" value="Myb_DNA-bind_3"/>
    <property type="match status" value="1"/>
</dbReference>
<keyword evidence="4" id="KW-1185">Reference proteome</keyword>
<gene>
    <name evidence="3" type="ORF">HS088_TW09G00797</name>
</gene>